<dbReference type="AlphaFoldDB" id="A0A3B3ZXR3"/>
<keyword evidence="3 8" id="KW-0853">WD repeat</keyword>
<comment type="subcellular location">
    <subcellularLocation>
        <location evidence="1">Cytoplasm</location>
        <location evidence="1">Cytoskeleton</location>
        <location evidence="1">Cilium axoneme</location>
    </subcellularLocation>
</comment>
<keyword evidence="6" id="KW-0206">Cytoskeleton</keyword>
<dbReference type="Proteomes" id="UP000261520">
    <property type="component" value="Unplaced"/>
</dbReference>
<feature type="region of interest" description="Disordered" evidence="9">
    <location>
        <begin position="227"/>
        <end position="255"/>
    </location>
</feature>
<evidence type="ECO:0000256" key="5">
    <source>
        <dbReference type="ARBA" id="ARBA00023054"/>
    </source>
</evidence>
<reference evidence="11" key="1">
    <citation type="submission" date="2025-08" db="UniProtKB">
        <authorList>
            <consortium name="Ensembl"/>
        </authorList>
    </citation>
    <scope>IDENTIFICATION</scope>
</reference>
<dbReference type="SUPFAM" id="SSF50978">
    <property type="entry name" value="WD40 repeat-like"/>
    <property type="match status" value="1"/>
</dbReference>
<evidence type="ECO:0000256" key="2">
    <source>
        <dbReference type="ARBA" id="ARBA00022490"/>
    </source>
</evidence>
<evidence type="ECO:0000256" key="3">
    <source>
        <dbReference type="ARBA" id="ARBA00022574"/>
    </source>
</evidence>
<dbReference type="Ensembl" id="ENSPMGT00000010155.1">
    <property type="protein sequence ID" value="ENSPMGP00000009522.1"/>
    <property type="gene ID" value="ENSPMGG00000007893.1"/>
</dbReference>
<evidence type="ECO:0000256" key="1">
    <source>
        <dbReference type="ARBA" id="ARBA00004430"/>
    </source>
</evidence>
<keyword evidence="12" id="KW-1185">Reference proteome</keyword>
<keyword evidence="2" id="KW-0963">Cytoplasm</keyword>
<protein>
    <submittedName>
        <fullName evidence="11">Uncharacterized protein</fullName>
    </submittedName>
</protein>
<evidence type="ECO:0000256" key="9">
    <source>
        <dbReference type="SAM" id="MobiDB-lite"/>
    </source>
</evidence>
<dbReference type="PANTHER" id="PTHR14885:SF3">
    <property type="entry name" value="CILIA- AND FLAGELLA-ASSOCIATED PROTEIN 44"/>
    <property type="match status" value="1"/>
</dbReference>
<accession>A0A3B3ZXR3</accession>
<dbReference type="InterPro" id="IPR036322">
    <property type="entry name" value="WD40_repeat_dom_sf"/>
</dbReference>
<evidence type="ECO:0000256" key="6">
    <source>
        <dbReference type="ARBA" id="ARBA00023212"/>
    </source>
</evidence>
<feature type="transmembrane region" description="Helical" evidence="10">
    <location>
        <begin position="326"/>
        <end position="350"/>
    </location>
</feature>
<dbReference type="InterPro" id="IPR015943">
    <property type="entry name" value="WD40/YVTN_repeat-like_dom_sf"/>
</dbReference>
<proteinExistence type="predicted"/>
<dbReference type="GO" id="GO:0005930">
    <property type="term" value="C:axoneme"/>
    <property type="evidence" value="ECO:0007669"/>
    <property type="project" value="UniProtKB-SubCell"/>
</dbReference>
<evidence type="ECO:0000256" key="4">
    <source>
        <dbReference type="ARBA" id="ARBA00022737"/>
    </source>
</evidence>
<feature type="repeat" description="WD" evidence="8">
    <location>
        <begin position="104"/>
        <end position="137"/>
    </location>
</feature>
<evidence type="ECO:0000313" key="12">
    <source>
        <dbReference type="Proteomes" id="UP000261520"/>
    </source>
</evidence>
<organism evidence="11 12">
    <name type="scientific">Periophthalmus magnuspinnatus</name>
    <dbReference type="NCBI Taxonomy" id="409849"/>
    <lineage>
        <taxon>Eukaryota</taxon>
        <taxon>Metazoa</taxon>
        <taxon>Chordata</taxon>
        <taxon>Craniata</taxon>
        <taxon>Vertebrata</taxon>
        <taxon>Euteleostomi</taxon>
        <taxon>Actinopterygii</taxon>
        <taxon>Neopterygii</taxon>
        <taxon>Teleostei</taxon>
        <taxon>Neoteleostei</taxon>
        <taxon>Acanthomorphata</taxon>
        <taxon>Gobiaria</taxon>
        <taxon>Gobiiformes</taxon>
        <taxon>Gobioidei</taxon>
        <taxon>Gobiidae</taxon>
        <taxon>Oxudercinae</taxon>
        <taxon>Periophthalmus</taxon>
    </lineage>
</organism>
<keyword evidence="10" id="KW-0812">Transmembrane</keyword>
<feature type="compositionally biased region" description="Basic and acidic residues" evidence="9">
    <location>
        <begin position="227"/>
        <end position="242"/>
    </location>
</feature>
<dbReference type="GO" id="GO:0003341">
    <property type="term" value="P:cilium movement"/>
    <property type="evidence" value="ECO:0007669"/>
    <property type="project" value="UniProtKB-ARBA"/>
</dbReference>
<evidence type="ECO:0000256" key="10">
    <source>
        <dbReference type="SAM" id="Phobius"/>
    </source>
</evidence>
<dbReference type="PANTHER" id="PTHR14885">
    <property type="entry name" value="CILIA- AND FLAGELLA-ASSOCIATED PROTEIN 43-RELATED"/>
    <property type="match status" value="1"/>
</dbReference>
<dbReference type="SMART" id="SM00320">
    <property type="entry name" value="WD40"/>
    <property type="match status" value="1"/>
</dbReference>
<keyword evidence="7" id="KW-0966">Cell projection</keyword>
<dbReference type="Gene3D" id="2.130.10.10">
    <property type="entry name" value="YVTN repeat-like/Quinoprotein amine dehydrogenase"/>
    <property type="match status" value="1"/>
</dbReference>
<keyword evidence="4" id="KW-0677">Repeat</keyword>
<dbReference type="STRING" id="409849.ENSPMGP00000009522"/>
<evidence type="ECO:0000256" key="7">
    <source>
        <dbReference type="ARBA" id="ARBA00023273"/>
    </source>
</evidence>
<sequence length="388" mass="44129">MGQKAGKFWNTRTNIRTVIEHSETSIKMNKTTPEKIALQKTLTTHFNGLIPGVPIQVERGGGLLTVGFEDGMVRLLDVFNPQKLQALPRQSHREEAKLRLRQAFKPHSTSVSAVAYDHNADMLATASSDCSVFFFSVGEKYQPLGFVLVPGPVRALEWSPHSHSESRLLVLCGTGHVVEVQSPELDLSVHRQTYHLTTLSTRAFCFKSIKSRFQEEVARWQALKEKKHKEREERHRQTHNYELEPEEATEEEKLPPIHLPDPPSPLCCGFYSEPGRFWLSMVTRSHTALLFTISESILRPRLCESILYMRESERTSKRERERVRMCMRACMCVSVCLCVCACACVCVYVGEIKDGCMCVCRFSVLLSYGEVTLLESLVKPRGYYCIPV</sequence>
<evidence type="ECO:0000256" key="8">
    <source>
        <dbReference type="PROSITE-ProRule" id="PRU00221"/>
    </source>
</evidence>
<reference evidence="11" key="2">
    <citation type="submission" date="2025-09" db="UniProtKB">
        <authorList>
            <consortium name="Ensembl"/>
        </authorList>
    </citation>
    <scope>IDENTIFICATION</scope>
</reference>
<dbReference type="InterPro" id="IPR001680">
    <property type="entry name" value="WD40_rpt"/>
</dbReference>
<keyword evidence="10" id="KW-1133">Transmembrane helix</keyword>
<evidence type="ECO:0000313" key="11">
    <source>
        <dbReference type="Ensembl" id="ENSPMGP00000009522.1"/>
    </source>
</evidence>
<keyword evidence="5" id="KW-0175">Coiled coil</keyword>
<name>A0A3B3ZXR3_9GOBI</name>
<keyword evidence="10" id="KW-0472">Membrane</keyword>
<dbReference type="Pfam" id="PF00400">
    <property type="entry name" value="WD40"/>
    <property type="match status" value="1"/>
</dbReference>
<dbReference type="PROSITE" id="PS50082">
    <property type="entry name" value="WD_REPEATS_2"/>
    <property type="match status" value="1"/>
</dbReference>